<name>A0AAV4P5X7_9ARAC</name>
<sequence>MFEWYFEKLDDDYFLHSRKNFAVFVLIMTKCLMIVFKEKYADFFTANGGLKGMRNYFDEIKKEDLRSFACRHANSEEGGILIPTFEDVFEIVREFDEYDFMKFDIRYTELELLYDYYYPYEEIQNLGDNLKLPESPVTLHLEDENNKIEHLLHKLGISSVRAVNRIQRKCSFCGEKCCKYLMFQALYRLHTNQ</sequence>
<evidence type="ECO:0000313" key="2">
    <source>
        <dbReference type="Proteomes" id="UP001054837"/>
    </source>
</evidence>
<keyword evidence="2" id="KW-1185">Reference proteome</keyword>
<dbReference type="AlphaFoldDB" id="A0AAV4P5X7"/>
<proteinExistence type="predicted"/>
<reference evidence="1 2" key="1">
    <citation type="submission" date="2021-06" db="EMBL/GenBank/DDBJ databases">
        <title>Caerostris darwini draft genome.</title>
        <authorList>
            <person name="Kono N."/>
            <person name="Arakawa K."/>
        </authorList>
    </citation>
    <scope>NUCLEOTIDE SEQUENCE [LARGE SCALE GENOMIC DNA]</scope>
</reference>
<protein>
    <submittedName>
        <fullName evidence="1">Uncharacterized protein</fullName>
    </submittedName>
</protein>
<organism evidence="1 2">
    <name type="scientific">Caerostris darwini</name>
    <dbReference type="NCBI Taxonomy" id="1538125"/>
    <lineage>
        <taxon>Eukaryota</taxon>
        <taxon>Metazoa</taxon>
        <taxon>Ecdysozoa</taxon>
        <taxon>Arthropoda</taxon>
        <taxon>Chelicerata</taxon>
        <taxon>Arachnida</taxon>
        <taxon>Araneae</taxon>
        <taxon>Araneomorphae</taxon>
        <taxon>Entelegynae</taxon>
        <taxon>Araneoidea</taxon>
        <taxon>Araneidae</taxon>
        <taxon>Caerostris</taxon>
    </lineage>
</organism>
<comment type="caution">
    <text evidence="1">The sequence shown here is derived from an EMBL/GenBank/DDBJ whole genome shotgun (WGS) entry which is preliminary data.</text>
</comment>
<accession>A0AAV4P5X7</accession>
<dbReference type="Proteomes" id="UP001054837">
    <property type="component" value="Unassembled WGS sequence"/>
</dbReference>
<gene>
    <name evidence="1" type="ORF">CDAR_477341</name>
</gene>
<evidence type="ECO:0000313" key="1">
    <source>
        <dbReference type="EMBL" id="GIX91428.1"/>
    </source>
</evidence>
<dbReference type="EMBL" id="BPLQ01002326">
    <property type="protein sequence ID" value="GIX91428.1"/>
    <property type="molecule type" value="Genomic_DNA"/>
</dbReference>